<dbReference type="InterPro" id="IPR019734">
    <property type="entry name" value="TPR_rpt"/>
</dbReference>
<feature type="compositionally biased region" description="Low complexity" evidence="4">
    <location>
        <begin position="264"/>
        <end position="275"/>
    </location>
</feature>
<dbReference type="Proteomes" id="UP000595197">
    <property type="component" value="Chromosome"/>
</dbReference>
<feature type="repeat" description="TPR" evidence="3">
    <location>
        <begin position="111"/>
        <end position="144"/>
    </location>
</feature>
<dbReference type="PANTHER" id="PTHR44858:SF1">
    <property type="entry name" value="UDP-N-ACETYLGLUCOSAMINE--PEPTIDE N-ACETYLGLUCOSAMINYLTRANSFERASE SPINDLY-RELATED"/>
    <property type="match status" value="1"/>
</dbReference>
<gene>
    <name evidence="6" type="ORF">IGS68_17835</name>
</gene>
<feature type="chain" id="PRO_5046758897" evidence="5">
    <location>
        <begin position="33"/>
        <end position="275"/>
    </location>
</feature>
<keyword evidence="1" id="KW-0677">Repeat</keyword>
<evidence type="ECO:0000256" key="3">
    <source>
        <dbReference type="PROSITE-ProRule" id="PRU00339"/>
    </source>
</evidence>
<dbReference type="InterPro" id="IPR050498">
    <property type="entry name" value="Ycf3"/>
</dbReference>
<dbReference type="PANTHER" id="PTHR44858">
    <property type="entry name" value="TETRATRICOPEPTIDE REPEAT PROTEIN 6"/>
    <property type="match status" value="1"/>
</dbReference>
<keyword evidence="5" id="KW-0732">Signal</keyword>
<accession>A0ABX7B187</accession>
<evidence type="ECO:0000256" key="5">
    <source>
        <dbReference type="SAM" id="SignalP"/>
    </source>
</evidence>
<proteinExistence type="predicted"/>
<sequence>MTRYNVPPNRPATRRLPALAVLAILAAGPAAAADRQAVEHAREAAACMQLAEKRPDAAFDSALTWEDRGGGDMARLCQAMALFHQGQFQAAATRLEELVPTLGKDTPEGASSLLARAGWAWLRAGDTAKAERSYTQALGYSPRDPELMIDRAFARAEAQRYWEAIEDLDRAIDLAPRRADAYLYRAGAYRALGNDSKALDDVGVALQLEPSNPEALLLRGNLRAVTGNAEGAKADWNSVMRIDPDTTSARAAEDNLKRLRDGQAAPPAAGAPAAR</sequence>
<keyword evidence="2 3" id="KW-0802">TPR repeat</keyword>
<name>A0ABX7B187_9PROT</name>
<keyword evidence="7" id="KW-1185">Reference proteome</keyword>
<evidence type="ECO:0000256" key="1">
    <source>
        <dbReference type="ARBA" id="ARBA00022737"/>
    </source>
</evidence>
<evidence type="ECO:0000313" key="6">
    <source>
        <dbReference type="EMBL" id="QQP87926.1"/>
    </source>
</evidence>
<dbReference type="SUPFAM" id="SSF48452">
    <property type="entry name" value="TPR-like"/>
    <property type="match status" value="1"/>
</dbReference>
<protein>
    <submittedName>
        <fullName evidence="6">Tetratricopeptide repeat protein</fullName>
    </submittedName>
</protein>
<feature type="signal peptide" evidence="5">
    <location>
        <begin position="1"/>
        <end position="32"/>
    </location>
</feature>
<organism evidence="6 7">
    <name type="scientific">Skermanella cutis</name>
    <dbReference type="NCBI Taxonomy" id="2775420"/>
    <lineage>
        <taxon>Bacteria</taxon>
        <taxon>Pseudomonadati</taxon>
        <taxon>Pseudomonadota</taxon>
        <taxon>Alphaproteobacteria</taxon>
        <taxon>Rhodospirillales</taxon>
        <taxon>Azospirillaceae</taxon>
        <taxon>Skermanella</taxon>
    </lineage>
</organism>
<dbReference type="InterPro" id="IPR011990">
    <property type="entry name" value="TPR-like_helical_dom_sf"/>
</dbReference>
<dbReference type="EMBL" id="CP067420">
    <property type="protein sequence ID" value="QQP87926.1"/>
    <property type="molecule type" value="Genomic_DNA"/>
</dbReference>
<feature type="region of interest" description="Disordered" evidence="4">
    <location>
        <begin position="246"/>
        <end position="275"/>
    </location>
</feature>
<feature type="compositionally biased region" description="Basic and acidic residues" evidence="4">
    <location>
        <begin position="251"/>
        <end position="261"/>
    </location>
</feature>
<dbReference type="Gene3D" id="1.25.40.10">
    <property type="entry name" value="Tetratricopeptide repeat domain"/>
    <property type="match status" value="2"/>
</dbReference>
<evidence type="ECO:0000313" key="7">
    <source>
        <dbReference type="Proteomes" id="UP000595197"/>
    </source>
</evidence>
<dbReference type="PROSITE" id="PS50005">
    <property type="entry name" value="TPR"/>
    <property type="match status" value="2"/>
</dbReference>
<feature type="repeat" description="TPR" evidence="3">
    <location>
        <begin position="179"/>
        <end position="212"/>
    </location>
</feature>
<dbReference type="RefSeq" id="WP_201072158.1">
    <property type="nucleotide sequence ID" value="NZ_CP067420.1"/>
</dbReference>
<dbReference type="SMART" id="SM00028">
    <property type="entry name" value="TPR"/>
    <property type="match status" value="4"/>
</dbReference>
<reference evidence="6" key="1">
    <citation type="submission" date="2021-02" db="EMBL/GenBank/DDBJ databases">
        <title>Skermanella TT6 skin isolate.</title>
        <authorList>
            <person name="Lee K."/>
            <person name="Ganzorig M."/>
        </authorList>
    </citation>
    <scope>NUCLEOTIDE SEQUENCE</scope>
    <source>
        <strain evidence="6">TT6</strain>
    </source>
</reference>
<evidence type="ECO:0000256" key="2">
    <source>
        <dbReference type="ARBA" id="ARBA00022803"/>
    </source>
</evidence>
<evidence type="ECO:0000256" key="4">
    <source>
        <dbReference type="SAM" id="MobiDB-lite"/>
    </source>
</evidence>